<feature type="domain" description="ABC transporter" evidence="5">
    <location>
        <begin position="3"/>
        <end position="233"/>
    </location>
</feature>
<dbReference type="PROSITE" id="PS50893">
    <property type="entry name" value="ABC_TRANSPORTER_2"/>
    <property type="match status" value="1"/>
</dbReference>
<dbReference type="InterPro" id="IPR027417">
    <property type="entry name" value="P-loop_NTPase"/>
</dbReference>
<proteinExistence type="predicted"/>
<dbReference type="InterPro" id="IPR003439">
    <property type="entry name" value="ABC_transporter-like_ATP-bd"/>
</dbReference>
<keyword evidence="1" id="KW-0813">Transport</keyword>
<dbReference type="Gene3D" id="2.40.50.100">
    <property type="match status" value="1"/>
</dbReference>
<evidence type="ECO:0000256" key="4">
    <source>
        <dbReference type="ARBA" id="ARBA00023032"/>
    </source>
</evidence>
<dbReference type="FunFam" id="3.40.50.300:FF:000425">
    <property type="entry name" value="Probable ABC transporter, ATP-binding subunit"/>
    <property type="match status" value="1"/>
</dbReference>
<sequence>MTLLINKLSKIYNQNLILDRINFFVPKGSLAVLIGPSGSGKSSLLRIIAGLDKPTYGSVWLNGKEATHFQIQYRNMGFVFQNSALFKHMNVRENICFGLQLRKLSYQQIISRVNFCLENLRITDIALQYPSQLSGGQKQRVALARSLAIQPNFLLLDEPFVALDGELRRHLSKWLKNYIKINEITTIMVTHDQKEAVSMADEILILKDGHLVQQGEPKTVYDQPINQFVANFLGSLIQTPQNQDLNKIINNSFFFNDPIWLPTLANRSIDKYLFFLRPHEFELETKKTSETSLALLRGIIYKRYFVQLELIIPLFEWKISLQLGYFLFEKLKINSLTQTLYLKPRSKVFQRAYSVKSLDN</sequence>
<evidence type="ECO:0000256" key="2">
    <source>
        <dbReference type="ARBA" id="ARBA00022741"/>
    </source>
</evidence>
<dbReference type="EMBL" id="KU646495">
    <property type="protein sequence ID" value="ANI25833.1"/>
    <property type="molecule type" value="Genomic_DNA"/>
</dbReference>
<keyword evidence="2" id="KW-0547">Nucleotide-binding</keyword>
<dbReference type="SUPFAM" id="SSF52540">
    <property type="entry name" value="P-loop containing nucleoside triphosphate hydrolases"/>
    <property type="match status" value="1"/>
</dbReference>
<dbReference type="RefSeq" id="YP_009258787.1">
    <property type="nucleotide sequence ID" value="NC_030359.1"/>
</dbReference>
<dbReference type="Gene3D" id="3.40.50.300">
    <property type="entry name" value="P-loop containing nucleotide triphosphate hydrolases"/>
    <property type="match status" value="1"/>
</dbReference>
<keyword evidence="6" id="KW-0934">Plastid</keyword>
<dbReference type="GO" id="GO:0005524">
    <property type="term" value="F:ATP binding"/>
    <property type="evidence" value="ECO:0007669"/>
    <property type="project" value="UniProtKB-KW"/>
</dbReference>
<organism evidence="6">
    <name type="scientific">Cylindrocystis brebissonii</name>
    <dbReference type="NCBI Taxonomy" id="102167"/>
    <lineage>
        <taxon>Eukaryota</taxon>
        <taxon>Viridiplantae</taxon>
        <taxon>Streptophyta</taxon>
        <taxon>Zygnematophyceae</taxon>
        <taxon>Zygnematophycidae</taxon>
        <taxon>Zygnematales</taxon>
        <taxon>Mesotaeniaceae</taxon>
        <taxon>Cylindrocystis</taxon>
    </lineage>
</organism>
<accession>A0A191T613</accession>
<dbReference type="SMART" id="SM00382">
    <property type="entry name" value="AAA"/>
    <property type="match status" value="1"/>
</dbReference>
<keyword evidence="4" id="KW-0764">Sulfate transport</keyword>
<dbReference type="PROSITE" id="PS00211">
    <property type="entry name" value="ABC_TRANSPORTER_1"/>
    <property type="match status" value="1"/>
</dbReference>
<evidence type="ECO:0000256" key="3">
    <source>
        <dbReference type="ARBA" id="ARBA00022840"/>
    </source>
</evidence>
<dbReference type="InterPro" id="IPR003593">
    <property type="entry name" value="AAA+_ATPase"/>
</dbReference>
<dbReference type="InterPro" id="IPR017871">
    <property type="entry name" value="ABC_transporter-like_CS"/>
</dbReference>
<dbReference type="Pfam" id="PF00005">
    <property type="entry name" value="ABC_tran"/>
    <property type="match status" value="1"/>
</dbReference>
<evidence type="ECO:0000259" key="5">
    <source>
        <dbReference type="PROSITE" id="PS50893"/>
    </source>
</evidence>
<gene>
    <name evidence="6" type="primary">cysA</name>
</gene>
<name>A0A191T613_9VIRI</name>
<dbReference type="GO" id="GO:0016887">
    <property type="term" value="F:ATP hydrolysis activity"/>
    <property type="evidence" value="ECO:0007669"/>
    <property type="project" value="InterPro"/>
</dbReference>
<dbReference type="AlphaFoldDB" id="A0A191T613"/>
<dbReference type="PANTHER" id="PTHR42781:SF4">
    <property type="entry name" value="SPERMIDINE_PUTRESCINE IMPORT ATP-BINDING PROTEIN POTA"/>
    <property type="match status" value="1"/>
</dbReference>
<geneLocation type="chloroplast" evidence="6"/>
<dbReference type="InterPro" id="IPR050093">
    <property type="entry name" value="ABC_SmlMolc_Importer"/>
</dbReference>
<reference evidence="6" key="1">
    <citation type="journal article" date="2016" name="Front. Plant Sci.">
        <title>Comparative Chloroplast Genome Analyses of Streptophyte Green Algae Uncover Major Structural Alterations in the Klebsormidiophyceae, Coleochaetophyceae and Zygnematophyceae.</title>
        <authorList>
            <person name="Lemieux C."/>
            <person name="Otis C."/>
            <person name="Turmel M."/>
        </authorList>
    </citation>
    <scope>NUCLEOTIDE SEQUENCE</scope>
</reference>
<evidence type="ECO:0000256" key="1">
    <source>
        <dbReference type="ARBA" id="ARBA00022448"/>
    </source>
</evidence>
<keyword evidence="3" id="KW-0067">ATP-binding</keyword>
<dbReference type="PANTHER" id="PTHR42781">
    <property type="entry name" value="SPERMIDINE/PUTRESCINE IMPORT ATP-BINDING PROTEIN POTA"/>
    <property type="match status" value="1"/>
</dbReference>
<keyword evidence="6" id="KW-0150">Chloroplast</keyword>
<protein>
    <submittedName>
        <fullName evidence="6">Putative transport protein</fullName>
    </submittedName>
</protein>
<dbReference type="GeneID" id="27985169"/>
<evidence type="ECO:0000313" key="6">
    <source>
        <dbReference type="EMBL" id="ANI25833.1"/>
    </source>
</evidence>